<reference evidence="3 4" key="1">
    <citation type="journal article" date="2021" name="Sci. Rep.">
        <title>The genome of the diatom Chaetoceros tenuissimus carries an ancient integrated fragment of an extant virus.</title>
        <authorList>
            <person name="Hongo Y."/>
            <person name="Kimura K."/>
            <person name="Takaki Y."/>
            <person name="Yoshida Y."/>
            <person name="Baba S."/>
            <person name="Kobayashi G."/>
            <person name="Nagasaki K."/>
            <person name="Hano T."/>
            <person name="Tomaru Y."/>
        </authorList>
    </citation>
    <scope>NUCLEOTIDE SEQUENCE [LARGE SCALE GENOMIC DNA]</scope>
    <source>
        <strain evidence="3 4">NIES-3715</strain>
    </source>
</reference>
<dbReference type="Pfam" id="PF00856">
    <property type="entry name" value="SET"/>
    <property type="match status" value="1"/>
</dbReference>
<comment type="caution">
    <text evidence="3">The sequence shown here is derived from an EMBL/GenBank/DDBJ whole genome shotgun (WGS) entry which is preliminary data.</text>
</comment>
<evidence type="ECO:0000256" key="1">
    <source>
        <dbReference type="SAM" id="MobiDB-lite"/>
    </source>
</evidence>
<dbReference type="InterPro" id="IPR046341">
    <property type="entry name" value="SET_dom_sf"/>
</dbReference>
<sequence length="685" mass="78494">MSDRSPDDEDDPTQIVYMPIFDISNFHKDEFAVSRKTAALKDSVSSHANIFLQNTIKEAQKKYRNSNWLMIWENTGGRGFSTLSEEECEAGEYDGLSDLLANGRLYGCDLRGNSFTNQFGLVSNQKIPKKTFVAVEGGVIWSENIHDKFIEKEGDPLLGLSSNLIPARYLKSISGEKNWKQYKQDCKNAGEVKKNKIPGLVVECSFRGNETKHIDDPGWLFMASGDPVEEELHETPNLEARVILDLKGKGTITVGFETIRDVPENTELTMDWGCWDKIFNLLLPGHTLISLFAHKYILALEEIGHTEGIALKQEIQPSKATAAYFNPKDSIFECLGKLEIDKRKLFHAEEMEHFQNNSYFLGKQHRLLDAVMEGKATNFDITRKWCKSFDYDAEKYEMFAKVIRSDVSPTTRKKMKDVPDAASTYFNLAKAVINETFHDNVEVIEITDKCHPVKLYGLPDRQAFGLRAKKEILKGSPVLAYGGRIVQDLDYEASRDGYIFDAKLPEEYKGPQLYIDGRMSIGGMINDPWTPSGFRKRDGNLYAVHHWDEVTSTPQIVFYAIRTIDKGEELLYNYGDEYWRENWLKLMRDHAEYAAKVFHRCSSYRDQLKTEIDTNGWKKKYGNFYSLGDHVINMMKYMSHNDEESIAIKEEDDDTQDSHHNGKSGWVSKEERELQGRSLRSGVKF</sequence>
<organism evidence="3 4">
    <name type="scientific">Chaetoceros tenuissimus</name>
    <dbReference type="NCBI Taxonomy" id="426638"/>
    <lineage>
        <taxon>Eukaryota</taxon>
        <taxon>Sar</taxon>
        <taxon>Stramenopiles</taxon>
        <taxon>Ochrophyta</taxon>
        <taxon>Bacillariophyta</taxon>
        <taxon>Coscinodiscophyceae</taxon>
        <taxon>Chaetocerotophycidae</taxon>
        <taxon>Chaetocerotales</taxon>
        <taxon>Chaetocerotaceae</taxon>
        <taxon>Chaetoceros</taxon>
    </lineage>
</organism>
<feature type="domain" description="SET" evidence="2">
    <location>
        <begin position="439"/>
        <end position="575"/>
    </location>
</feature>
<gene>
    <name evidence="3" type="ORF">CTEN210_18488</name>
</gene>
<protein>
    <recommendedName>
        <fullName evidence="2">SET domain-containing protein</fullName>
    </recommendedName>
</protein>
<dbReference type="EMBL" id="BLLK01000075">
    <property type="protein sequence ID" value="GFH62012.1"/>
    <property type="molecule type" value="Genomic_DNA"/>
</dbReference>
<accession>A0AAD3HFH7</accession>
<dbReference type="AlphaFoldDB" id="A0AAD3HFH7"/>
<name>A0AAD3HFH7_9STRA</name>
<proteinExistence type="predicted"/>
<dbReference type="InterPro" id="IPR001214">
    <property type="entry name" value="SET_dom"/>
</dbReference>
<keyword evidence="4" id="KW-1185">Reference proteome</keyword>
<dbReference type="Gene3D" id="2.170.270.10">
    <property type="entry name" value="SET domain"/>
    <property type="match status" value="2"/>
</dbReference>
<evidence type="ECO:0000313" key="3">
    <source>
        <dbReference type="EMBL" id="GFH62012.1"/>
    </source>
</evidence>
<dbReference type="SMART" id="SM00317">
    <property type="entry name" value="SET"/>
    <property type="match status" value="1"/>
</dbReference>
<dbReference type="SUPFAM" id="SSF82199">
    <property type="entry name" value="SET domain"/>
    <property type="match status" value="2"/>
</dbReference>
<dbReference type="Proteomes" id="UP001054902">
    <property type="component" value="Unassembled WGS sequence"/>
</dbReference>
<evidence type="ECO:0000259" key="2">
    <source>
        <dbReference type="PROSITE" id="PS50280"/>
    </source>
</evidence>
<feature type="region of interest" description="Disordered" evidence="1">
    <location>
        <begin position="649"/>
        <end position="685"/>
    </location>
</feature>
<evidence type="ECO:0000313" key="4">
    <source>
        <dbReference type="Proteomes" id="UP001054902"/>
    </source>
</evidence>
<dbReference type="PROSITE" id="PS50280">
    <property type="entry name" value="SET"/>
    <property type="match status" value="1"/>
</dbReference>